<accession>A0A9W6FRW4</accession>
<evidence type="ECO:0000256" key="1">
    <source>
        <dbReference type="SAM" id="Phobius"/>
    </source>
</evidence>
<keyword evidence="3" id="KW-1185">Reference proteome</keyword>
<dbReference type="PANTHER" id="PTHR32063">
    <property type="match status" value="1"/>
</dbReference>
<dbReference type="Gene3D" id="1.20.1640.10">
    <property type="entry name" value="Multidrug efflux transporter AcrB transmembrane domain"/>
    <property type="match status" value="2"/>
</dbReference>
<comment type="caution">
    <text evidence="2">The sequence shown here is derived from an EMBL/GenBank/DDBJ whole genome shotgun (WGS) entry which is preliminary data.</text>
</comment>
<proteinExistence type="predicted"/>
<dbReference type="SUPFAM" id="SSF82866">
    <property type="entry name" value="Multidrug efflux transporter AcrB transmembrane domain"/>
    <property type="match status" value="2"/>
</dbReference>
<name>A0A9W6FRW4_9BACT</name>
<dbReference type="SUPFAM" id="SSF82714">
    <property type="entry name" value="Multidrug efflux transporter AcrB TolC docking domain, DN and DC subdomains"/>
    <property type="match status" value="2"/>
</dbReference>
<feature type="transmembrane region" description="Helical" evidence="1">
    <location>
        <begin position="961"/>
        <end position="981"/>
    </location>
</feature>
<feature type="transmembrane region" description="Helical" evidence="1">
    <location>
        <begin position="536"/>
        <end position="559"/>
    </location>
</feature>
<keyword evidence="1" id="KW-0812">Transmembrane</keyword>
<dbReference type="Gene3D" id="3.30.70.1430">
    <property type="entry name" value="Multidrug efflux transporter AcrB pore domain"/>
    <property type="match status" value="2"/>
</dbReference>
<dbReference type="InterPro" id="IPR001036">
    <property type="entry name" value="Acrflvin-R"/>
</dbReference>
<keyword evidence="1" id="KW-1133">Transmembrane helix</keyword>
<dbReference type="GO" id="GO:0042910">
    <property type="term" value="F:xenobiotic transmembrane transporter activity"/>
    <property type="evidence" value="ECO:0007669"/>
    <property type="project" value="TreeGrafter"/>
</dbReference>
<gene>
    <name evidence="2" type="ORF">DAMNIGENAA_08570</name>
</gene>
<dbReference type="GO" id="GO:0005886">
    <property type="term" value="C:plasma membrane"/>
    <property type="evidence" value="ECO:0007669"/>
    <property type="project" value="TreeGrafter"/>
</dbReference>
<feature type="transmembrane region" description="Helical" evidence="1">
    <location>
        <begin position="426"/>
        <end position="446"/>
    </location>
</feature>
<reference evidence="2" key="1">
    <citation type="submission" date="2022-12" db="EMBL/GenBank/DDBJ databases">
        <title>Reference genome sequencing for broad-spectrum identification of bacterial and archaeal isolates by mass spectrometry.</title>
        <authorList>
            <person name="Sekiguchi Y."/>
            <person name="Tourlousse D.M."/>
        </authorList>
    </citation>
    <scope>NUCLEOTIDE SEQUENCE</scope>
    <source>
        <strain evidence="2">ASRB1</strain>
    </source>
</reference>
<dbReference type="Gene3D" id="3.30.70.1320">
    <property type="entry name" value="Multidrug efflux transporter AcrB pore domain like"/>
    <property type="match status" value="1"/>
</dbReference>
<dbReference type="PRINTS" id="PR00702">
    <property type="entry name" value="ACRIFLAVINRP"/>
</dbReference>
<feature type="transmembrane region" description="Helical" evidence="1">
    <location>
        <begin position="333"/>
        <end position="352"/>
    </location>
</feature>
<dbReference type="EMBL" id="BSDR01000001">
    <property type="protein sequence ID" value="GLI33424.1"/>
    <property type="molecule type" value="Genomic_DNA"/>
</dbReference>
<dbReference type="Gene3D" id="3.30.2090.10">
    <property type="entry name" value="Multidrug efflux transporter AcrB TolC docking domain, DN and DC subdomains"/>
    <property type="match status" value="2"/>
</dbReference>
<feature type="transmembrane region" description="Helical" evidence="1">
    <location>
        <begin position="385"/>
        <end position="405"/>
    </location>
</feature>
<feature type="transmembrane region" description="Helical" evidence="1">
    <location>
        <begin position="12"/>
        <end position="29"/>
    </location>
</feature>
<dbReference type="SUPFAM" id="SSF82693">
    <property type="entry name" value="Multidrug efflux transporter AcrB pore domain, PN1, PN2, PC1 and PC2 subdomains"/>
    <property type="match status" value="3"/>
</dbReference>
<dbReference type="Proteomes" id="UP001144372">
    <property type="component" value="Unassembled WGS sequence"/>
</dbReference>
<feature type="transmembrane region" description="Helical" evidence="1">
    <location>
        <begin position="858"/>
        <end position="876"/>
    </location>
</feature>
<feature type="transmembrane region" description="Helical" evidence="1">
    <location>
        <begin position="913"/>
        <end position="940"/>
    </location>
</feature>
<feature type="transmembrane region" description="Helical" evidence="1">
    <location>
        <begin position="993"/>
        <end position="1016"/>
    </location>
</feature>
<feature type="transmembrane region" description="Helical" evidence="1">
    <location>
        <begin position="883"/>
        <end position="907"/>
    </location>
</feature>
<dbReference type="RefSeq" id="WP_281792430.1">
    <property type="nucleotide sequence ID" value="NZ_BSDR01000001.1"/>
</dbReference>
<keyword evidence="1" id="KW-0472">Membrane</keyword>
<protein>
    <recommendedName>
        <fullName evidence="4">AcrB/AcrD/AcrF family protein</fullName>
    </recommendedName>
</protein>
<evidence type="ECO:0008006" key="4">
    <source>
        <dbReference type="Google" id="ProtNLM"/>
    </source>
</evidence>
<evidence type="ECO:0000313" key="2">
    <source>
        <dbReference type="EMBL" id="GLI33424.1"/>
    </source>
</evidence>
<dbReference type="InterPro" id="IPR027463">
    <property type="entry name" value="AcrB_DN_DC_subdom"/>
</dbReference>
<dbReference type="AlphaFoldDB" id="A0A9W6FRW4"/>
<sequence length="1039" mass="113611">MFLSELSIRRPVFATVMMLALVTLGFFSYRRLNVDMYPDVEIPVLTITTVYEGAPPESVEREVTRRIEEAVNPVQGVKHISSTSQEGVSSIVVQFTLETKINDAAQETRAKVSAIRGELPKECDESVIQKLDFSAAPVISLAVRSDTLGARELTTLAEKRIKRRIENVPGVGRVDLVGDSKREVNVWLDPIRLEALGLGVNEVIAGLNQENVDTPLGRLNREGYETPVRVSGKPEEVTAYPDMVIAWRDGRPIRLKELGQVRDGIEEPRSLAMVNGVPAVALNVLKQSGANTVSVADGVEEALEGLSKEMPSGVRLEIVRDSSRFILESVEDVQMTLLLGGLLTIFIVFCFLNSWRSTVITGLTLPISVISAFIIMMALGFTLNVMTLMGLSLAIGLLIDDAIVVRENIVRHLQRGKDHRRASLEGTAEIGLAVMATTFTIVAVFVPVAFMKGIVGRFFYQFGITVAFAVLVSLFVSFTLDPMLSSRWVDPDMEGSEKKNKNVLYRLLERFNDGFDGLAEKYRSVISWALDHRKRVFSFGLAAFAGALLLAPLLGSSFFTTYDRGEFQVNFSASPEAGLEESRGRVLAILDVLDALPGIELTYATVGAGDMGTVREGTIYVKLKEKDERHHTQQELEAMARREISKIPGIISSITEADNLQGASPINVNLKGDDLDVLKEYSEKIKKRMQEIPGVVDVASSLDQDKSEVRLVVDRARAVNVGISTGQIVETLGPLIGGKVATTYEDSDGDSYDVRVRLPESYRRSPAQLGRLTLLSSLPDGQRMLVPLGDVVQLRMDLSPARIQRLDLRRQVTLSASNVGIALGDAVNAIQDAVKEVGLPPGYVISWSGEAEDMAETFQYMAEALALAVILIYLILAAQFESFVAPLSIMISLPLSLVGVVVMLYFTGDTLNIMSLIGLIMLMGLVTKNAILLVDYANILKKQGFDRKSALVEAGKTRLRPIIMTTLAMIFGMLPLALALGPGAEMRAPMARAVIGGLITSTLLTLVVVPVVYTLFDDAVLAIQKRFRQPLEEVLGEPE</sequence>
<dbReference type="Gene3D" id="3.30.70.1440">
    <property type="entry name" value="Multidrug efflux transporter AcrB pore domain"/>
    <property type="match status" value="1"/>
</dbReference>
<organism evidence="2 3">
    <name type="scientific">Desulforhabdus amnigena</name>
    <dbReference type="NCBI Taxonomy" id="40218"/>
    <lineage>
        <taxon>Bacteria</taxon>
        <taxon>Pseudomonadati</taxon>
        <taxon>Thermodesulfobacteriota</taxon>
        <taxon>Syntrophobacteria</taxon>
        <taxon>Syntrophobacterales</taxon>
        <taxon>Syntrophobacteraceae</taxon>
        <taxon>Desulforhabdus</taxon>
    </lineage>
</organism>
<feature type="transmembrane region" description="Helical" evidence="1">
    <location>
        <begin position="359"/>
        <end position="379"/>
    </location>
</feature>
<dbReference type="PANTHER" id="PTHR32063:SF0">
    <property type="entry name" value="SWARMING MOTILITY PROTEIN SWRC"/>
    <property type="match status" value="1"/>
</dbReference>
<dbReference type="Pfam" id="PF00873">
    <property type="entry name" value="ACR_tran"/>
    <property type="match status" value="1"/>
</dbReference>
<evidence type="ECO:0000313" key="3">
    <source>
        <dbReference type="Proteomes" id="UP001144372"/>
    </source>
</evidence>
<feature type="transmembrane region" description="Helical" evidence="1">
    <location>
        <begin position="458"/>
        <end position="480"/>
    </location>
</feature>